<evidence type="ECO:0008006" key="3">
    <source>
        <dbReference type="Google" id="ProtNLM"/>
    </source>
</evidence>
<dbReference type="AlphaFoldDB" id="A0A2M9QBE5"/>
<evidence type="ECO:0000313" key="1">
    <source>
        <dbReference type="EMBL" id="PJO45384.1"/>
    </source>
</evidence>
<gene>
    <name evidence="1" type="ORF">CWD94_01530</name>
</gene>
<feature type="non-terminal residue" evidence="1">
    <location>
        <position position="1"/>
    </location>
</feature>
<dbReference type="EMBL" id="PHQY01000131">
    <property type="protein sequence ID" value="PJO45384.1"/>
    <property type="molecule type" value="Genomic_DNA"/>
</dbReference>
<dbReference type="SUPFAM" id="SSF56300">
    <property type="entry name" value="Metallo-dependent phosphatases"/>
    <property type="match status" value="1"/>
</dbReference>
<name>A0A2M9QBE5_9BACI</name>
<organism evidence="1 2">
    <name type="scientific">Lysinibacillus xylanilyticus</name>
    <dbReference type="NCBI Taxonomy" id="582475"/>
    <lineage>
        <taxon>Bacteria</taxon>
        <taxon>Bacillati</taxon>
        <taxon>Bacillota</taxon>
        <taxon>Bacilli</taxon>
        <taxon>Bacillales</taxon>
        <taxon>Bacillaceae</taxon>
        <taxon>Lysinibacillus</taxon>
    </lineage>
</organism>
<dbReference type="InterPro" id="IPR029052">
    <property type="entry name" value="Metallo-depent_PP-like"/>
</dbReference>
<dbReference type="Proteomes" id="UP000232101">
    <property type="component" value="Unassembled WGS sequence"/>
</dbReference>
<protein>
    <recommendedName>
        <fullName evidence="3">Metallophosphoesterase</fullName>
    </recommendedName>
</protein>
<reference evidence="1 2" key="1">
    <citation type="submission" date="2017-11" db="EMBL/GenBank/DDBJ databases">
        <title>Bacterial isolate from king chilli rhizosphere.</title>
        <authorList>
            <person name="Takhelmayum P."/>
            <person name="Sarangthem I."/>
        </authorList>
    </citation>
    <scope>NUCLEOTIDE SEQUENCE [LARGE SCALE GENOMIC DNA]</scope>
    <source>
        <strain evidence="2">t26</strain>
    </source>
</reference>
<comment type="caution">
    <text evidence="1">The sequence shown here is derived from an EMBL/GenBank/DDBJ whole genome shotgun (WGS) entry which is preliminary data.</text>
</comment>
<accession>A0A2M9QBE5</accession>
<evidence type="ECO:0000313" key="2">
    <source>
        <dbReference type="Proteomes" id="UP000232101"/>
    </source>
</evidence>
<sequence>LVFAGHAHGGQVRIPGFGGLFARGQGVLPKYTAGVFEEGTTTMAVSRGLGNSTVPIRIFNPPEIVVMELTSLSRSLPPQ</sequence>
<proteinExistence type="predicted"/>